<feature type="domain" description="Homeobox" evidence="6">
    <location>
        <begin position="348"/>
        <end position="411"/>
    </location>
</feature>
<accession>A0ABR3PQ41</accession>
<evidence type="ECO:0000256" key="4">
    <source>
        <dbReference type="PROSITE-ProRule" id="PRU00108"/>
    </source>
</evidence>
<dbReference type="EMBL" id="JBFMKM010000001">
    <property type="protein sequence ID" value="KAL1311591.1"/>
    <property type="molecule type" value="Genomic_DNA"/>
</dbReference>
<feature type="region of interest" description="Disordered" evidence="5">
    <location>
        <begin position="1"/>
        <end position="82"/>
    </location>
</feature>
<gene>
    <name evidence="7" type="ORF">AAFC00_001707</name>
</gene>
<dbReference type="SMART" id="SM00389">
    <property type="entry name" value="HOX"/>
    <property type="match status" value="1"/>
</dbReference>
<dbReference type="InterPro" id="IPR001356">
    <property type="entry name" value="HD"/>
</dbReference>
<dbReference type="SUPFAM" id="SSF46689">
    <property type="entry name" value="Homeodomain-like"/>
    <property type="match status" value="1"/>
</dbReference>
<dbReference type="PANTHER" id="PTHR11850">
    <property type="entry name" value="HOMEOBOX PROTEIN TRANSCRIPTION FACTORS"/>
    <property type="match status" value="1"/>
</dbReference>
<dbReference type="InterPro" id="IPR008422">
    <property type="entry name" value="KN_HD"/>
</dbReference>
<comment type="caution">
    <text evidence="7">The sequence shown here is derived from an EMBL/GenBank/DDBJ whole genome shotgun (WGS) entry which is preliminary data.</text>
</comment>
<sequence length="427" mass="47832">MDGLSVMRPYHHQSQLPGHSSQHRDVRLPSLPMPAMRGRGDPNDTGRGQSPAVQYSAYQIDTPRSNADTPGSYHHSPASAGVREDELRYQSGISGNDKCRPSLPSLRAVLGENVRTPPATPQHQKTALPLEMREPLYDQSSLKPSALYPNKRTRTDSGWDGEHADGKEIERASITLPFINGPSHNRDGQRQLELPTLNGGNPAVYHYRRSGDLASPKARGRSTQLSVSPPAAQAQAFDIPSRSYTHFHHVARNEPPGDRGYSSHATHSRSPSIAVAGDGNPMYNHPASLQQSFPADHNRASLLPTSHNNVHREDYHFQPRLDTPVNYNAAAYPYSQAFFVPSHYDYQNGKSRKRSNLPKQSTEIMKRWFDDNLQNPYPSEEQKRHFAAVAGINLTQVSNWFINHRRRCPELREKRDKGRAGSREESV</sequence>
<evidence type="ECO:0000256" key="2">
    <source>
        <dbReference type="ARBA" id="ARBA00023155"/>
    </source>
</evidence>
<dbReference type="InterPro" id="IPR009057">
    <property type="entry name" value="Homeodomain-like_sf"/>
</dbReference>
<dbReference type="Pfam" id="PF05920">
    <property type="entry name" value="Homeobox_KN"/>
    <property type="match status" value="1"/>
</dbReference>
<dbReference type="Proteomes" id="UP001562354">
    <property type="component" value="Unassembled WGS sequence"/>
</dbReference>
<dbReference type="RefSeq" id="XP_069204440.1">
    <property type="nucleotide sequence ID" value="XM_069340924.1"/>
</dbReference>
<feature type="region of interest" description="Disordered" evidence="5">
    <location>
        <begin position="250"/>
        <end position="277"/>
    </location>
</feature>
<dbReference type="InterPro" id="IPR050224">
    <property type="entry name" value="TALE_homeobox"/>
</dbReference>
<name>A0ABR3PQ41_9PEZI</name>
<keyword evidence="8" id="KW-1185">Reference proteome</keyword>
<feature type="region of interest" description="Disordered" evidence="5">
    <location>
        <begin position="139"/>
        <end position="165"/>
    </location>
</feature>
<feature type="compositionally biased region" description="Basic and acidic residues" evidence="5">
    <location>
        <begin position="153"/>
        <end position="165"/>
    </location>
</feature>
<dbReference type="CDD" id="cd00086">
    <property type="entry name" value="homeodomain"/>
    <property type="match status" value="1"/>
</dbReference>
<keyword evidence="2 4" id="KW-0371">Homeobox</keyword>
<evidence type="ECO:0000256" key="3">
    <source>
        <dbReference type="ARBA" id="ARBA00023242"/>
    </source>
</evidence>
<feature type="region of interest" description="Disordered" evidence="5">
    <location>
        <begin position="212"/>
        <end position="231"/>
    </location>
</feature>
<comment type="subcellular location">
    <subcellularLocation>
        <location evidence="4">Nucleus</location>
    </subcellularLocation>
</comment>
<organism evidence="7 8">
    <name type="scientific">Neodothiora populina</name>
    <dbReference type="NCBI Taxonomy" id="2781224"/>
    <lineage>
        <taxon>Eukaryota</taxon>
        <taxon>Fungi</taxon>
        <taxon>Dikarya</taxon>
        <taxon>Ascomycota</taxon>
        <taxon>Pezizomycotina</taxon>
        <taxon>Dothideomycetes</taxon>
        <taxon>Dothideomycetidae</taxon>
        <taxon>Dothideales</taxon>
        <taxon>Dothioraceae</taxon>
        <taxon>Neodothiora</taxon>
    </lineage>
</organism>
<feature type="DNA-binding region" description="Homeobox" evidence="4">
    <location>
        <begin position="350"/>
        <end position="412"/>
    </location>
</feature>
<dbReference type="Gene3D" id="1.10.10.60">
    <property type="entry name" value="Homeodomain-like"/>
    <property type="match status" value="1"/>
</dbReference>
<evidence type="ECO:0000256" key="1">
    <source>
        <dbReference type="ARBA" id="ARBA00023125"/>
    </source>
</evidence>
<protein>
    <recommendedName>
        <fullName evidence="6">Homeobox domain-containing protein</fullName>
    </recommendedName>
</protein>
<dbReference type="PROSITE" id="PS50071">
    <property type="entry name" value="HOMEOBOX_2"/>
    <property type="match status" value="1"/>
</dbReference>
<evidence type="ECO:0000256" key="5">
    <source>
        <dbReference type="SAM" id="MobiDB-lite"/>
    </source>
</evidence>
<evidence type="ECO:0000313" key="8">
    <source>
        <dbReference type="Proteomes" id="UP001562354"/>
    </source>
</evidence>
<evidence type="ECO:0000259" key="6">
    <source>
        <dbReference type="PROSITE" id="PS50071"/>
    </source>
</evidence>
<reference evidence="7 8" key="1">
    <citation type="submission" date="2024-07" db="EMBL/GenBank/DDBJ databases">
        <title>Draft sequence of the Neodothiora populina.</title>
        <authorList>
            <person name="Drown D.D."/>
            <person name="Schuette U.S."/>
            <person name="Buechlein A.B."/>
            <person name="Rusch D.R."/>
            <person name="Winton L.W."/>
            <person name="Adams G.A."/>
        </authorList>
    </citation>
    <scope>NUCLEOTIDE SEQUENCE [LARGE SCALE GENOMIC DNA]</scope>
    <source>
        <strain evidence="7 8">CPC 39397</strain>
    </source>
</reference>
<keyword evidence="1 4" id="KW-0238">DNA-binding</keyword>
<evidence type="ECO:0000313" key="7">
    <source>
        <dbReference type="EMBL" id="KAL1311591.1"/>
    </source>
</evidence>
<feature type="compositionally biased region" description="Polar residues" evidence="5">
    <location>
        <begin position="46"/>
        <end position="69"/>
    </location>
</feature>
<keyword evidence="3 4" id="KW-0539">Nucleus</keyword>
<dbReference type="GeneID" id="95975410"/>
<proteinExistence type="predicted"/>